<feature type="repeat" description="TPR" evidence="3">
    <location>
        <begin position="389"/>
        <end position="422"/>
    </location>
</feature>
<evidence type="ECO:0000256" key="5">
    <source>
        <dbReference type="SAM" id="Phobius"/>
    </source>
</evidence>
<evidence type="ECO:0000256" key="3">
    <source>
        <dbReference type="PROSITE-ProRule" id="PRU00339"/>
    </source>
</evidence>
<dbReference type="RefSeq" id="WP_349228811.1">
    <property type="nucleotide sequence ID" value="NZ_JBBMFJ010000007.1"/>
</dbReference>
<dbReference type="PANTHER" id="PTHR44858">
    <property type="entry name" value="TETRATRICOPEPTIDE REPEAT PROTEIN 6"/>
    <property type="match status" value="1"/>
</dbReference>
<feature type="transmembrane region" description="Helical" evidence="5">
    <location>
        <begin position="221"/>
        <end position="240"/>
    </location>
</feature>
<organism evidence="6 7">
    <name type="scientific">Ventrimonas faecis</name>
    <dbReference type="NCBI Taxonomy" id="3133170"/>
    <lineage>
        <taxon>Bacteria</taxon>
        <taxon>Bacillati</taxon>
        <taxon>Bacillota</taxon>
        <taxon>Clostridia</taxon>
        <taxon>Lachnospirales</taxon>
        <taxon>Lachnospiraceae</taxon>
        <taxon>Ventrimonas</taxon>
    </lineage>
</organism>
<dbReference type="PROSITE" id="PS50005">
    <property type="entry name" value="TPR"/>
    <property type="match status" value="1"/>
</dbReference>
<dbReference type="Proteomes" id="UP001437460">
    <property type="component" value="Unassembled WGS sequence"/>
</dbReference>
<keyword evidence="7" id="KW-1185">Reference proteome</keyword>
<dbReference type="PANTHER" id="PTHR44858:SF1">
    <property type="entry name" value="UDP-N-ACETYLGLUCOSAMINE--PEPTIDE N-ACETYLGLUCOSAMINYLTRANSFERASE SPINDLY-RELATED"/>
    <property type="match status" value="1"/>
</dbReference>
<keyword evidence="2 3" id="KW-0802">TPR repeat</keyword>
<dbReference type="InterPro" id="IPR050498">
    <property type="entry name" value="Ycf3"/>
</dbReference>
<name>A0ABV1HJQ5_9FIRM</name>
<keyword evidence="1" id="KW-0677">Repeat</keyword>
<evidence type="ECO:0000256" key="4">
    <source>
        <dbReference type="SAM" id="Coils"/>
    </source>
</evidence>
<dbReference type="SMART" id="SM00028">
    <property type="entry name" value="TPR"/>
    <property type="match status" value="6"/>
</dbReference>
<gene>
    <name evidence="6" type="ORF">WMO41_04975</name>
</gene>
<keyword evidence="5" id="KW-0812">Transmembrane</keyword>
<dbReference type="SUPFAM" id="SSF48452">
    <property type="entry name" value="TPR-like"/>
    <property type="match status" value="1"/>
</dbReference>
<keyword evidence="5" id="KW-0472">Membrane</keyword>
<dbReference type="InterPro" id="IPR011990">
    <property type="entry name" value="TPR-like_helical_dom_sf"/>
</dbReference>
<keyword evidence="4" id="KW-0175">Coiled coil</keyword>
<dbReference type="EMBL" id="JBBMFJ010000007">
    <property type="protein sequence ID" value="MEQ2562515.1"/>
    <property type="molecule type" value="Genomic_DNA"/>
</dbReference>
<keyword evidence="5" id="KW-1133">Transmembrane helix</keyword>
<dbReference type="InterPro" id="IPR019734">
    <property type="entry name" value="TPR_rpt"/>
</dbReference>
<reference evidence="6 7" key="1">
    <citation type="submission" date="2024-03" db="EMBL/GenBank/DDBJ databases">
        <title>Human intestinal bacterial collection.</title>
        <authorList>
            <person name="Pauvert C."/>
            <person name="Hitch T.C.A."/>
            <person name="Clavel T."/>
        </authorList>
    </citation>
    <scope>NUCLEOTIDE SEQUENCE [LARGE SCALE GENOMIC DNA]</scope>
    <source>
        <strain evidence="6 7">CLA-AP-H27</strain>
    </source>
</reference>
<proteinExistence type="predicted"/>
<evidence type="ECO:0000313" key="6">
    <source>
        <dbReference type="EMBL" id="MEQ2562515.1"/>
    </source>
</evidence>
<evidence type="ECO:0000256" key="2">
    <source>
        <dbReference type="ARBA" id="ARBA00022803"/>
    </source>
</evidence>
<sequence length="434" mass="49187">MKTGTKNRQIANAYYNIGLEKARSRDLTGAADALKKSLRFDKYQTEARNLLGLIYNEIGEVGAALTQWVISLNLQEQDNLAEEYLRKVHAARGYLELADQAAKKYNQALIYAQNDNEDLATLLLMRMVEEFPQYVKAQELLALLYLHQEDYIKAGRCLYQALKIDRYNPWAQRYMDVAKHNTGKAEVEKRKLKNAFSHRQMQDDDIILPPSYKENTGWQSVLNILVGLVLGAMVIFFLVMPANTETLNAKHNQELKNTLEELNQKNIEIDSLNQKMEEAKSAQSEAEENLKTLQNSSGGTLAQYQNLVKILQAYRDEDQKTATLLYVDTDWSVLNDGVLNETVAWIQKDMSENGYTLLMNLGDEALAAGDAAGAADYYQKSLQIKGDNPEVIYKLGMAYVTAGDQETAAQYFTDVIMNYPNSEYVDDAKTQRGY</sequence>
<protein>
    <submittedName>
        <fullName evidence="6">Tetratricopeptide repeat protein</fullName>
    </submittedName>
</protein>
<evidence type="ECO:0000313" key="7">
    <source>
        <dbReference type="Proteomes" id="UP001437460"/>
    </source>
</evidence>
<dbReference type="Gene3D" id="1.25.40.10">
    <property type="entry name" value="Tetratricopeptide repeat domain"/>
    <property type="match status" value="3"/>
</dbReference>
<comment type="caution">
    <text evidence="6">The sequence shown here is derived from an EMBL/GenBank/DDBJ whole genome shotgun (WGS) entry which is preliminary data.</text>
</comment>
<accession>A0ABV1HJQ5</accession>
<dbReference type="Pfam" id="PF14559">
    <property type="entry name" value="TPR_19"/>
    <property type="match status" value="1"/>
</dbReference>
<feature type="coiled-coil region" evidence="4">
    <location>
        <begin position="248"/>
        <end position="296"/>
    </location>
</feature>
<evidence type="ECO:0000256" key="1">
    <source>
        <dbReference type="ARBA" id="ARBA00022737"/>
    </source>
</evidence>
<dbReference type="Pfam" id="PF13181">
    <property type="entry name" value="TPR_8"/>
    <property type="match status" value="1"/>
</dbReference>